<name>A0ABP9C716_9ACTN</name>
<dbReference type="InterPro" id="IPR029058">
    <property type="entry name" value="AB_hydrolase_fold"/>
</dbReference>
<reference evidence="6" key="1">
    <citation type="journal article" date="2019" name="Int. J. Syst. Evol. Microbiol.">
        <title>The Global Catalogue of Microorganisms (GCM) 10K type strain sequencing project: providing services to taxonomists for standard genome sequencing and annotation.</title>
        <authorList>
            <consortium name="The Broad Institute Genomics Platform"/>
            <consortium name="The Broad Institute Genome Sequencing Center for Infectious Disease"/>
            <person name="Wu L."/>
            <person name="Ma J."/>
        </authorList>
    </citation>
    <scope>NUCLEOTIDE SEQUENCE [LARGE SCALE GENOMIC DNA]</scope>
    <source>
        <strain evidence="6">JCM 18542</strain>
    </source>
</reference>
<dbReference type="InterPro" id="IPR050300">
    <property type="entry name" value="GDXG_lipolytic_enzyme"/>
</dbReference>
<keyword evidence="2" id="KW-0378">Hydrolase</keyword>
<dbReference type="PROSITE" id="PS01173">
    <property type="entry name" value="LIPASE_GDXG_HIS"/>
    <property type="match status" value="1"/>
</dbReference>
<dbReference type="EMBL" id="BAABKQ010000001">
    <property type="protein sequence ID" value="GAA4805808.1"/>
    <property type="molecule type" value="Genomic_DNA"/>
</dbReference>
<evidence type="ECO:0000256" key="3">
    <source>
        <dbReference type="SAM" id="MobiDB-lite"/>
    </source>
</evidence>
<dbReference type="InterPro" id="IPR013094">
    <property type="entry name" value="AB_hydrolase_3"/>
</dbReference>
<organism evidence="5 6">
    <name type="scientific">Tomitella cavernea</name>
    <dbReference type="NCBI Taxonomy" id="1387982"/>
    <lineage>
        <taxon>Bacteria</taxon>
        <taxon>Bacillati</taxon>
        <taxon>Actinomycetota</taxon>
        <taxon>Actinomycetes</taxon>
        <taxon>Mycobacteriales</taxon>
        <taxon>Tomitella</taxon>
    </lineage>
</organism>
<evidence type="ECO:0000256" key="1">
    <source>
        <dbReference type="ARBA" id="ARBA00010515"/>
    </source>
</evidence>
<dbReference type="Proteomes" id="UP001500839">
    <property type="component" value="Unassembled WGS sequence"/>
</dbReference>
<proteinExistence type="inferred from homology"/>
<feature type="region of interest" description="Disordered" evidence="3">
    <location>
        <begin position="1"/>
        <end position="22"/>
    </location>
</feature>
<evidence type="ECO:0000313" key="5">
    <source>
        <dbReference type="EMBL" id="GAA4805808.1"/>
    </source>
</evidence>
<dbReference type="PANTHER" id="PTHR48081:SF8">
    <property type="entry name" value="ALPHA_BETA HYDROLASE FOLD-3 DOMAIN-CONTAINING PROTEIN-RELATED"/>
    <property type="match status" value="1"/>
</dbReference>
<keyword evidence="6" id="KW-1185">Reference proteome</keyword>
<evidence type="ECO:0000313" key="6">
    <source>
        <dbReference type="Proteomes" id="UP001500839"/>
    </source>
</evidence>
<accession>A0ABP9C716</accession>
<protein>
    <submittedName>
        <fullName evidence="5">Acetyl esterase</fullName>
    </submittedName>
</protein>
<dbReference type="InterPro" id="IPR002168">
    <property type="entry name" value="Lipase_GDXG_HIS_AS"/>
</dbReference>
<evidence type="ECO:0000259" key="4">
    <source>
        <dbReference type="Pfam" id="PF07859"/>
    </source>
</evidence>
<dbReference type="Gene3D" id="3.40.50.1820">
    <property type="entry name" value="alpha/beta hydrolase"/>
    <property type="match status" value="1"/>
</dbReference>
<comment type="similarity">
    <text evidence="1">Belongs to the 'GDXG' lipolytic enzyme family.</text>
</comment>
<dbReference type="RefSeq" id="WP_200173446.1">
    <property type="nucleotide sequence ID" value="NZ_BAABKQ010000001.1"/>
</dbReference>
<sequence length="355" mass="38196">MTHETPTHRAPAPRGIDDVPGHVRERLTPQMRRVVIHQLTRAAAEAGGEDDPADPIAAMRAEYRDERRFWNDGGPRMAATDELRIRAAGTDVPIRIHRPTSAAELPAVVYFHGGGFTVGDLDTHDRIMRVLADRSGAAVVGVDYSLSPEARFPQALHECAGVVTELAVHGRRHGIDPARLAMAGDSAGAMLSMATALLLRDRPGTLPGIDEQAAVTAGGALRAMLLYYGGHGLRDSVTSRQYGGFWDGMAPQDLQGFQSTVFDDPADRGGPLVDHISADLEAPLPPAYVVGAELDPLADDARALAAALRRGGQEVRFRMVPGVLHSFLHFGRMLDEANEELACGAEFVRARFLAD</sequence>
<comment type="caution">
    <text evidence="5">The sequence shown here is derived from an EMBL/GenBank/DDBJ whole genome shotgun (WGS) entry which is preliminary data.</text>
</comment>
<dbReference type="SUPFAM" id="SSF53474">
    <property type="entry name" value="alpha/beta-Hydrolases"/>
    <property type="match status" value="1"/>
</dbReference>
<dbReference type="Pfam" id="PF07859">
    <property type="entry name" value="Abhydrolase_3"/>
    <property type="match status" value="1"/>
</dbReference>
<feature type="domain" description="Alpha/beta hydrolase fold-3" evidence="4">
    <location>
        <begin position="108"/>
        <end position="328"/>
    </location>
</feature>
<evidence type="ECO:0000256" key="2">
    <source>
        <dbReference type="ARBA" id="ARBA00022801"/>
    </source>
</evidence>
<gene>
    <name evidence="5" type="primary">aes</name>
    <name evidence="5" type="ORF">GCM10023353_06010</name>
</gene>
<dbReference type="PANTHER" id="PTHR48081">
    <property type="entry name" value="AB HYDROLASE SUPERFAMILY PROTEIN C4A8.06C"/>
    <property type="match status" value="1"/>
</dbReference>